<dbReference type="Gene3D" id="3.40.710.10">
    <property type="entry name" value="DD-peptidase/beta-lactamase superfamily"/>
    <property type="match status" value="1"/>
</dbReference>
<dbReference type="EMBL" id="PIPY01000008">
    <property type="protein sequence ID" value="RUO59548.1"/>
    <property type="molecule type" value="Genomic_DNA"/>
</dbReference>
<keyword evidence="1" id="KW-0732">Signal</keyword>
<dbReference type="InterPro" id="IPR001466">
    <property type="entry name" value="Beta-lactam-related"/>
</dbReference>
<dbReference type="Pfam" id="PF14534">
    <property type="entry name" value="DUF4440"/>
    <property type="match status" value="1"/>
</dbReference>
<reference evidence="5" key="1">
    <citation type="journal article" date="2018" name="Front. Microbiol.">
        <title>Genome-Based Analysis Reveals the Taxonomy and Diversity of the Family Idiomarinaceae.</title>
        <authorList>
            <person name="Liu Y."/>
            <person name="Lai Q."/>
            <person name="Shao Z."/>
        </authorList>
    </citation>
    <scope>NUCLEOTIDE SEQUENCE [LARGE SCALE GENOMIC DNA]</scope>
    <source>
        <strain evidence="5">CVS-6</strain>
    </source>
</reference>
<dbReference type="InterPro" id="IPR032710">
    <property type="entry name" value="NTF2-like_dom_sf"/>
</dbReference>
<dbReference type="Proteomes" id="UP000288259">
    <property type="component" value="Unassembled WGS sequence"/>
</dbReference>
<keyword evidence="5" id="KW-1185">Reference proteome</keyword>
<dbReference type="PANTHER" id="PTHR43283">
    <property type="entry name" value="BETA-LACTAMASE-RELATED"/>
    <property type="match status" value="1"/>
</dbReference>
<name>A0A432YF05_9GAMM</name>
<comment type="caution">
    <text evidence="4">The sequence shown here is derived from an EMBL/GenBank/DDBJ whole genome shotgun (WGS) entry which is preliminary data.</text>
</comment>
<dbReference type="InterPro" id="IPR027843">
    <property type="entry name" value="DUF4440"/>
</dbReference>
<evidence type="ECO:0000256" key="1">
    <source>
        <dbReference type="SAM" id="SignalP"/>
    </source>
</evidence>
<evidence type="ECO:0000313" key="4">
    <source>
        <dbReference type="EMBL" id="RUO59548.1"/>
    </source>
</evidence>
<dbReference type="Pfam" id="PF00144">
    <property type="entry name" value="Beta-lactamase"/>
    <property type="match status" value="1"/>
</dbReference>
<dbReference type="SUPFAM" id="SSF54427">
    <property type="entry name" value="NTF2-like"/>
    <property type="match status" value="1"/>
</dbReference>
<dbReference type="InterPro" id="IPR012338">
    <property type="entry name" value="Beta-lactam/transpept-like"/>
</dbReference>
<dbReference type="SUPFAM" id="SSF56601">
    <property type="entry name" value="beta-lactamase/transpeptidase-like"/>
    <property type="match status" value="1"/>
</dbReference>
<keyword evidence="4" id="KW-0378">Hydrolase</keyword>
<dbReference type="GO" id="GO:0016787">
    <property type="term" value="F:hydrolase activity"/>
    <property type="evidence" value="ECO:0007669"/>
    <property type="project" value="UniProtKB-KW"/>
</dbReference>
<protein>
    <submittedName>
        <fullName evidence="4">Serine hydrolase</fullName>
    </submittedName>
</protein>
<feature type="signal peptide" evidence="1">
    <location>
        <begin position="1"/>
        <end position="21"/>
    </location>
</feature>
<dbReference type="AlphaFoldDB" id="A0A432YF05"/>
<dbReference type="PANTHER" id="PTHR43283:SF18">
    <property type="match status" value="1"/>
</dbReference>
<feature type="domain" description="DUF4440" evidence="3">
    <location>
        <begin position="39"/>
        <end position="151"/>
    </location>
</feature>
<proteinExistence type="predicted"/>
<sequence length="481" mass="54625">MRHICFILIFILTLLPFSAKATDMQTFHAEMAAWDQTFFERSFNQCDLEFLQRHLSDNLVFYHDQGGVQNAATFLKNTRRAVCAPTGPKPTRQLIPGSLQSYPLYENGQLYGAIQHGEHAFYLAAANEKPRLTSTAKFTHTWQLSDANWRLVKVLSYDHRAPEVNERELLKALARAKMTALGLGVIKNGQLASTEVLGTLDGTVPAPENTLFKVASLTKPIVTMVTLKLVHAGRLSLDEPLADYWRDPDIADDPRTDLLTPRIVLAHQTGFYNWRRLADNGKLTFNYTPGEGFGYSGEGFEYLRKALEAKFRQPIETLAQQYVFAPAGMTDTHFWWDETVDEKRYARHFADNGQQHPTPKYYQANAAANLITTVRDYTLFMQYIFQQQQLMPELYAKMVTRDRELGEQHYFGLGWEILADLQAGEDAVLHTGKDPGVNAFAIFFPASKNAYVILMNGDNSLPVMEQLLPQLYLGAALWNRR</sequence>
<gene>
    <name evidence="4" type="ORF">CWI71_09020</name>
</gene>
<feature type="chain" id="PRO_5019265445" evidence="1">
    <location>
        <begin position="22"/>
        <end position="481"/>
    </location>
</feature>
<dbReference type="InterPro" id="IPR050789">
    <property type="entry name" value="Diverse_Enzym_Activities"/>
</dbReference>
<dbReference type="OrthoDB" id="119951at2"/>
<dbReference type="Gene3D" id="3.10.450.50">
    <property type="match status" value="1"/>
</dbReference>
<evidence type="ECO:0000313" key="5">
    <source>
        <dbReference type="Proteomes" id="UP000288259"/>
    </source>
</evidence>
<evidence type="ECO:0000259" key="2">
    <source>
        <dbReference type="Pfam" id="PF00144"/>
    </source>
</evidence>
<evidence type="ECO:0000259" key="3">
    <source>
        <dbReference type="Pfam" id="PF14534"/>
    </source>
</evidence>
<organism evidence="4 5">
    <name type="scientific">Pseudidiomarina insulisalsae</name>
    <dbReference type="NCBI Taxonomy" id="575789"/>
    <lineage>
        <taxon>Bacteria</taxon>
        <taxon>Pseudomonadati</taxon>
        <taxon>Pseudomonadota</taxon>
        <taxon>Gammaproteobacteria</taxon>
        <taxon>Alteromonadales</taxon>
        <taxon>Idiomarinaceae</taxon>
        <taxon>Pseudidiomarina</taxon>
    </lineage>
</organism>
<feature type="domain" description="Beta-lactamase-related" evidence="2">
    <location>
        <begin position="175"/>
        <end position="465"/>
    </location>
</feature>
<accession>A0A432YF05</accession>